<dbReference type="AlphaFoldDB" id="A0A498BWW0"/>
<dbReference type="Proteomes" id="UP000275461">
    <property type="component" value="Unassembled WGS sequence"/>
</dbReference>
<comment type="similarity">
    <text evidence="1 5">Belongs to the NadC/ModD family.</text>
</comment>
<keyword evidence="3 5" id="KW-0328">Glycosyltransferase</keyword>
<dbReference type="InterPro" id="IPR002638">
    <property type="entry name" value="Quinolinate_PRibosylTrfase_C"/>
</dbReference>
<evidence type="ECO:0000259" key="7">
    <source>
        <dbReference type="Pfam" id="PF02749"/>
    </source>
</evidence>
<evidence type="ECO:0000256" key="5">
    <source>
        <dbReference type="PIRNR" id="PIRNR006250"/>
    </source>
</evidence>
<dbReference type="Gene3D" id="3.20.20.70">
    <property type="entry name" value="Aldolase class I"/>
    <property type="match status" value="1"/>
</dbReference>
<dbReference type="SUPFAM" id="SSF54675">
    <property type="entry name" value="Nicotinate/Quinolinate PRTase N-terminal domain-like"/>
    <property type="match status" value="1"/>
</dbReference>
<dbReference type="PANTHER" id="PTHR32179:SF4">
    <property type="entry name" value="PYROPHOSPHORYLASE MODD-RELATED"/>
    <property type="match status" value="1"/>
</dbReference>
<keyword evidence="4 5" id="KW-0808">Transferase</keyword>
<dbReference type="PIRSF" id="PIRSF006250">
    <property type="entry name" value="NadC_ModD"/>
    <property type="match status" value="1"/>
</dbReference>
<dbReference type="GO" id="GO:0004514">
    <property type="term" value="F:nicotinate-nucleotide diphosphorylase (carboxylating) activity"/>
    <property type="evidence" value="ECO:0007669"/>
    <property type="project" value="InterPro"/>
</dbReference>
<comment type="caution">
    <text evidence="8">The sequence shown here is derived from an EMBL/GenBank/DDBJ whole genome shotgun (WGS) entry which is preliminary data.</text>
</comment>
<dbReference type="OrthoDB" id="8216773at2"/>
<dbReference type="Pfam" id="PF02749">
    <property type="entry name" value="QRPTase_N"/>
    <property type="match status" value="1"/>
</dbReference>
<dbReference type="SUPFAM" id="SSF51690">
    <property type="entry name" value="Nicotinate/Quinolinate PRTase C-terminal domain-like"/>
    <property type="match status" value="1"/>
</dbReference>
<evidence type="ECO:0000256" key="4">
    <source>
        <dbReference type="ARBA" id="ARBA00022679"/>
    </source>
</evidence>
<dbReference type="GO" id="GO:0034213">
    <property type="term" value="P:quinolinate catabolic process"/>
    <property type="evidence" value="ECO:0007669"/>
    <property type="project" value="TreeGrafter"/>
</dbReference>
<dbReference type="InterPro" id="IPR022412">
    <property type="entry name" value="Quinolinate_PRibosylTrfase_N"/>
</dbReference>
<evidence type="ECO:0000256" key="2">
    <source>
        <dbReference type="ARBA" id="ARBA00019205"/>
    </source>
</evidence>
<feature type="domain" description="Quinolinate phosphoribosyl transferase N-terminal" evidence="7">
    <location>
        <begin position="19"/>
        <end position="102"/>
    </location>
</feature>
<dbReference type="PANTHER" id="PTHR32179">
    <property type="entry name" value="NICOTINATE-NUCLEOTIDE PYROPHOSPHORYLASE [CARBOXYLATING]"/>
    <property type="match status" value="1"/>
</dbReference>
<keyword evidence="9" id="KW-1185">Reference proteome</keyword>
<gene>
    <name evidence="8" type="ORF">DFR31_2493</name>
</gene>
<dbReference type="RefSeq" id="WP_121443004.1">
    <property type="nucleotide sequence ID" value="NZ_RCDA01000005.1"/>
</dbReference>
<reference evidence="8 9" key="1">
    <citation type="submission" date="2018-10" db="EMBL/GenBank/DDBJ databases">
        <title>Genomic Encyclopedia of Type Strains, Phase IV (KMG-IV): sequencing the most valuable type-strain genomes for metagenomic binning, comparative biology and taxonomic classification.</title>
        <authorList>
            <person name="Goeker M."/>
        </authorList>
    </citation>
    <scope>NUCLEOTIDE SEQUENCE [LARGE SCALE GENOMIC DNA]</scope>
    <source>
        <strain evidence="8 9">DSM 12769</strain>
    </source>
</reference>
<protein>
    <recommendedName>
        <fullName evidence="2">Putative pyrophosphorylase ModD</fullName>
    </recommendedName>
</protein>
<dbReference type="GO" id="GO:0009435">
    <property type="term" value="P:NAD+ biosynthetic process"/>
    <property type="evidence" value="ECO:0007669"/>
    <property type="project" value="InterPro"/>
</dbReference>
<dbReference type="Pfam" id="PF01729">
    <property type="entry name" value="QRPTase_C"/>
    <property type="match status" value="1"/>
</dbReference>
<dbReference type="GO" id="GO:0005737">
    <property type="term" value="C:cytoplasm"/>
    <property type="evidence" value="ECO:0007669"/>
    <property type="project" value="TreeGrafter"/>
</dbReference>
<proteinExistence type="inferred from homology"/>
<evidence type="ECO:0000259" key="6">
    <source>
        <dbReference type="Pfam" id="PF01729"/>
    </source>
</evidence>
<evidence type="ECO:0000313" key="8">
    <source>
        <dbReference type="EMBL" id="RLK46786.1"/>
    </source>
</evidence>
<sequence length="274" mass="28827">MLDDATLLALLDEDAPYGDLSTEALGIGQDPGHLVFGARTDMVPCGLQGACRVLELSGASARCDAPEGTPVRAGTQLLQAEGNAGALHRAWKVAQYLVEHLSGIATATRALCRAADPVPVACTRRGFPGTRRLAAYAVRTGGGTLHRTGLSDTLLVTPEHRGFLPASSLTRRLLAAPRVQPGKKLVIAVNNEAEALRLADQADMLQLIHFSPDDLGRVRQRLDERPRRPLLAPAGGVSVELAAAYRDAGADLLISSQPLLTPPLAIKAVLQPAG</sequence>
<dbReference type="NCBIfam" id="TIGR01334">
    <property type="entry name" value="modD"/>
    <property type="match status" value="1"/>
</dbReference>
<organism evidence="8 9">
    <name type="scientific">Alkalispirillum mobile</name>
    <dbReference type="NCBI Taxonomy" id="85925"/>
    <lineage>
        <taxon>Bacteria</taxon>
        <taxon>Pseudomonadati</taxon>
        <taxon>Pseudomonadota</taxon>
        <taxon>Gammaproteobacteria</taxon>
        <taxon>Chromatiales</taxon>
        <taxon>Ectothiorhodospiraceae</taxon>
        <taxon>Alkalispirillum</taxon>
    </lineage>
</organism>
<dbReference type="InterPro" id="IPR036068">
    <property type="entry name" value="Nicotinate_pribotase-like_C"/>
</dbReference>
<dbReference type="InterPro" id="IPR037128">
    <property type="entry name" value="Quinolinate_PRibosylTase_N_sf"/>
</dbReference>
<dbReference type="InterPro" id="IPR006242">
    <property type="entry name" value="ModD"/>
</dbReference>
<dbReference type="EMBL" id="RCDA01000005">
    <property type="protein sequence ID" value="RLK46786.1"/>
    <property type="molecule type" value="Genomic_DNA"/>
</dbReference>
<evidence type="ECO:0000313" key="9">
    <source>
        <dbReference type="Proteomes" id="UP000275461"/>
    </source>
</evidence>
<evidence type="ECO:0000256" key="1">
    <source>
        <dbReference type="ARBA" id="ARBA00009400"/>
    </source>
</evidence>
<dbReference type="InterPro" id="IPR013785">
    <property type="entry name" value="Aldolase_TIM"/>
</dbReference>
<evidence type="ECO:0000256" key="3">
    <source>
        <dbReference type="ARBA" id="ARBA00022676"/>
    </source>
</evidence>
<dbReference type="Gene3D" id="3.90.1170.20">
    <property type="entry name" value="Quinolinate phosphoribosyl transferase, N-terminal domain"/>
    <property type="match status" value="1"/>
</dbReference>
<name>A0A498BWW0_9GAMM</name>
<accession>A0A498BWW0</accession>
<dbReference type="InterPro" id="IPR027277">
    <property type="entry name" value="NadC/ModD"/>
</dbReference>
<feature type="domain" description="Quinolinate phosphoribosyl transferase C-terminal" evidence="6">
    <location>
        <begin position="104"/>
        <end position="256"/>
    </location>
</feature>